<accession>A0A7S0CIP9</accession>
<dbReference type="AlphaFoldDB" id="A0A7S0CIP9"/>
<reference evidence="2" key="1">
    <citation type="submission" date="2021-01" db="EMBL/GenBank/DDBJ databases">
        <authorList>
            <person name="Corre E."/>
            <person name="Pelletier E."/>
            <person name="Niang G."/>
            <person name="Scheremetjew M."/>
            <person name="Finn R."/>
            <person name="Kale V."/>
            <person name="Holt S."/>
            <person name="Cochrane G."/>
            <person name="Meng A."/>
            <person name="Brown T."/>
            <person name="Cohen L."/>
        </authorList>
    </citation>
    <scope>NUCLEOTIDE SEQUENCE</scope>
    <source>
        <strain evidence="2">CCAP1064/1</strain>
    </source>
</reference>
<evidence type="ECO:0000313" key="2">
    <source>
        <dbReference type="EMBL" id="CAD8424965.1"/>
    </source>
</evidence>
<dbReference type="Gene3D" id="3.40.50.1820">
    <property type="entry name" value="alpha/beta hydrolase"/>
    <property type="match status" value="1"/>
</dbReference>
<dbReference type="Pfam" id="PF01764">
    <property type="entry name" value="Lipase_3"/>
    <property type="match status" value="1"/>
</dbReference>
<protein>
    <recommendedName>
        <fullName evidence="1">Fungal lipase-type domain-containing protein</fullName>
    </recommendedName>
</protein>
<gene>
    <name evidence="2" type="ORF">PINE0816_LOCUS21125</name>
</gene>
<organism evidence="2">
    <name type="scientific">Proboscia inermis</name>
    <dbReference type="NCBI Taxonomy" id="420281"/>
    <lineage>
        <taxon>Eukaryota</taxon>
        <taxon>Sar</taxon>
        <taxon>Stramenopiles</taxon>
        <taxon>Ochrophyta</taxon>
        <taxon>Bacillariophyta</taxon>
        <taxon>Coscinodiscophyceae</taxon>
        <taxon>Rhizosoleniophycidae</taxon>
        <taxon>Rhizosoleniales</taxon>
        <taxon>Rhizosoleniaceae</taxon>
        <taxon>Proboscia</taxon>
    </lineage>
</organism>
<dbReference type="EMBL" id="HBEL01045353">
    <property type="protein sequence ID" value="CAD8424965.1"/>
    <property type="molecule type" value="Transcribed_RNA"/>
</dbReference>
<evidence type="ECO:0000259" key="1">
    <source>
        <dbReference type="Pfam" id="PF01764"/>
    </source>
</evidence>
<sequence>MGGATSTLLGYKLALGLYQNEISGIPMPISIVSVASPQVGDSRFMKNFNILEREGVLRHLRIENQEDWAPKTTGGSEPSLGGGLRSCTVDVFDEAQYVGIDLHLQYLDSYIDFTPKYAEIKYEDVQSRRLRPVNNATKRLLKPAKLPAPYDFIDTSKLDSNGYIEPGFFHSRDAHMALLYIDFKDKGYNLNIVYEDYLA</sequence>
<dbReference type="GO" id="GO:0006629">
    <property type="term" value="P:lipid metabolic process"/>
    <property type="evidence" value="ECO:0007669"/>
    <property type="project" value="InterPro"/>
</dbReference>
<proteinExistence type="predicted"/>
<name>A0A7S0CIP9_9STRA</name>
<dbReference type="InterPro" id="IPR029058">
    <property type="entry name" value="AB_hydrolase_fold"/>
</dbReference>
<feature type="domain" description="Fungal lipase-type" evidence="1">
    <location>
        <begin position="1"/>
        <end position="73"/>
    </location>
</feature>
<dbReference type="InterPro" id="IPR002921">
    <property type="entry name" value="Fungal_lipase-type"/>
</dbReference>